<accession>A0A0D9ZVX1</accession>
<organism evidence="2">
    <name type="scientific">Oryza glumipatula</name>
    <dbReference type="NCBI Taxonomy" id="40148"/>
    <lineage>
        <taxon>Eukaryota</taxon>
        <taxon>Viridiplantae</taxon>
        <taxon>Streptophyta</taxon>
        <taxon>Embryophyta</taxon>
        <taxon>Tracheophyta</taxon>
        <taxon>Spermatophyta</taxon>
        <taxon>Magnoliopsida</taxon>
        <taxon>Liliopsida</taxon>
        <taxon>Poales</taxon>
        <taxon>Poaceae</taxon>
        <taxon>BOP clade</taxon>
        <taxon>Oryzoideae</taxon>
        <taxon>Oryzeae</taxon>
        <taxon>Oryzinae</taxon>
        <taxon>Oryza</taxon>
    </lineage>
</organism>
<feature type="compositionally biased region" description="Low complexity" evidence="1">
    <location>
        <begin position="59"/>
        <end position="71"/>
    </location>
</feature>
<dbReference type="AlphaFoldDB" id="A0A0D9ZVX1"/>
<dbReference type="Proteomes" id="UP000026961">
    <property type="component" value="Chromosome 5"/>
</dbReference>
<dbReference type="Gramene" id="OGLUM05G08150.1">
    <property type="protein sequence ID" value="OGLUM05G08150.1"/>
    <property type="gene ID" value="OGLUM05G08150"/>
</dbReference>
<keyword evidence="3" id="KW-1185">Reference proteome</keyword>
<reference evidence="2" key="1">
    <citation type="submission" date="2015-04" db="UniProtKB">
        <authorList>
            <consortium name="EnsemblPlants"/>
        </authorList>
    </citation>
    <scope>IDENTIFICATION</scope>
</reference>
<protein>
    <submittedName>
        <fullName evidence="2">Uncharacterized protein</fullName>
    </submittedName>
</protein>
<evidence type="ECO:0000256" key="1">
    <source>
        <dbReference type="SAM" id="MobiDB-lite"/>
    </source>
</evidence>
<name>A0A0D9ZVX1_9ORYZ</name>
<reference evidence="2" key="2">
    <citation type="submission" date="2018-05" db="EMBL/GenBank/DDBJ databases">
        <title>OgluRS3 (Oryza glumaepatula Reference Sequence Version 3).</title>
        <authorList>
            <person name="Zhang J."/>
            <person name="Kudrna D."/>
            <person name="Lee S."/>
            <person name="Talag J."/>
            <person name="Welchert J."/>
            <person name="Wing R.A."/>
        </authorList>
    </citation>
    <scope>NUCLEOTIDE SEQUENCE [LARGE SCALE GENOMIC DNA]</scope>
</reference>
<sequence length="110" mass="11738">MVTVAYRPPRASWAPAAHITHRRLTRLYHRLPYHNSRRRLPPPLPLDPAEGTPDPTVGAPAASPPTMAAATRHPPCAPQPPPLSRRAAANSEPPSAVAGRGGGRGLERES</sequence>
<dbReference type="HOGENOM" id="CLU_140012_0_0_1"/>
<dbReference type="EnsemblPlants" id="OGLUM05G08150.1">
    <property type="protein sequence ID" value="OGLUM05G08150.1"/>
    <property type="gene ID" value="OGLUM05G08150"/>
</dbReference>
<proteinExistence type="predicted"/>
<evidence type="ECO:0000313" key="3">
    <source>
        <dbReference type="Proteomes" id="UP000026961"/>
    </source>
</evidence>
<feature type="region of interest" description="Disordered" evidence="1">
    <location>
        <begin position="32"/>
        <end position="110"/>
    </location>
</feature>
<evidence type="ECO:0000313" key="2">
    <source>
        <dbReference type="EnsemblPlants" id="OGLUM05G08150.1"/>
    </source>
</evidence>